<dbReference type="AlphaFoldDB" id="A0A9D4UZL4"/>
<organism evidence="1 2">
    <name type="scientific">Adiantum capillus-veneris</name>
    <name type="common">Maidenhair fern</name>
    <dbReference type="NCBI Taxonomy" id="13818"/>
    <lineage>
        <taxon>Eukaryota</taxon>
        <taxon>Viridiplantae</taxon>
        <taxon>Streptophyta</taxon>
        <taxon>Embryophyta</taxon>
        <taxon>Tracheophyta</taxon>
        <taxon>Polypodiopsida</taxon>
        <taxon>Polypodiidae</taxon>
        <taxon>Polypodiales</taxon>
        <taxon>Pteridineae</taxon>
        <taxon>Pteridaceae</taxon>
        <taxon>Vittarioideae</taxon>
        <taxon>Adiantum</taxon>
    </lineage>
</organism>
<evidence type="ECO:0000313" key="1">
    <source>
        <dbReference type="EMBL" id="KAI5076518.1"/>
    </source>
</evidence>
<protein>
    <submittedName>
        <fullName evidence="1">Uncharacterized protein</fullName>
    </submittedName>
</protein>
<name>A0A9D4UZL4_ADICA</name>
<reference evidence="1" key="1">
    <citation type="submission" date="2021-01" db="EMBL/GenBank/DDBJ databases">
        <title>Adiantum capillus-veneris genome.</title>
        <authorList>
            <person name="Fang Y."/>
            <person name="Liao Q."/>
        </authorList>
    </citation>
    <scope>NUCLEOTIDE SEQUENCE</scope>
    <source>
        <strain evidence="1">H3</strain>
        <tissue evidence="1">Leaf</tissue>
    </source>
</reference>
<accession>A0A9D4UZL4</accession>
<proteinExistence type="predicted"/>
<dbReference type="EMBL" id="JABFUD020000008">
    <property type="protein sequence ID" value="KAI5076518.1"/>
    <property type="molecule type" value="Genomic_DNA"/>
</dbReference>
<gene>
    <name evidence="1" type="ORF">GOP47_0008583</name>
</gene>
<evidence type="ECO:0000313" key="2">
    <source>
        <dbReference type="Proteomes" id="UP000886520"/>
    </source>
</evidence>
<keyword evidence="2" id="KW-1185">Reference proteome</keyword>
<dbReference type="Proteomes" id="UP000886520">
    <property type="component" value="Chromosome 8"/>
</dbReference>
<sequence length="86" mass="9676">MRVETLESKDVWVGLLKYRERAYSSYKSSPPVVRPRLHVDQQAAILSGELALTIARPARTLRFLVASKALGRAPFLQVQLATLLQE</sequence>
<comment type="caution">
    <text evidence="1">The sequence shown here is derived from an EMBL/GenBank/DDBJ whole genome shotgun (WGS) entry which is preliminary data.</text>
</comment>